<evidence type="ECO:0000313" key="2">
    <source>
        <dbReference type="EMBL" id="MFC6197815.1"/>
    </source>
</evidence>
<proteinExistence type="predicted"/>
<feature type="region of interest" description="Disordered" evidence="1">
    <location>
        <begin position="103"/>
        <end position="135"/>
    </location>
</feature>
<protein>
    <submittedName>
        <fullName evidence="2">GTA-gp10 family protein</fullName>
    </submittedName>
</protein>
<dbReference type="RefSeq" id="WP_377377254.1">
    <property type="nucleotide sequence ID" value="NZ_JBHSSW010000008.1"/>
</dbReference>
<dbReference type="Pfam" id="PF11836">
    <property type="entry name" value="Phage_TAC_11"/>
    <property type="match status" value="1"/>
</dbReference>
<accession>A0ABW1S871</accession>
<evidence type="ECO:0000256" key="1">
    <source>
        <dbReference type="SAM" id="MobiDB-lite"/>
    </source>
</evidence>
<dbReference type="InterPro" id="IPR021791">
    <property type="entry name" value="Phage_TAC_11"/>
</dbReference>
<comment type="caution">
    <text evidence="2">The sequence shown here is derived from an EMBL/GenBank/DDBJ whole genome shotgun (WGS) entry which is preliminary data.</text>
</comment>
<reference evidence="3" key="1">
    <citation type="journal article" date="2019" name="Int. J. Syst. Evol. Microbiol.">
        <title>The Global Catalogue of Microorganisms (GCM) 10K type strain sequencing project: providing services to taxonomists for standard genome sequencing and annotation.</title>
        <authorList>
            <consortium name="The Broad Institute Genomics Platform"/>
            <consortium name="The Broad Institute Genome Sequencing Center for Infectious Disease"/>
            <person name="Wu L."/>
            <person name="Ma J."/>
        </authorList>
    </citation>
    <scope>NUCLEOTIDE SEQUENCE [LARGE SCALE GENOMIC DNA]</scope>
    <source>
        <strain evidence="3">CGMCC-1.15741</strain>
    </source>
</reference>
<evidence type="ECO:0000313" key="3">
    <source>
        <dbReference type="Proteomes" id="UP001596303"/>
    </source>
</evidence>
<feature type="compositionally biased region" description="Polar residues" evidence="1">
    <location>
        <begin position="121"/>
        <end position="135"/>
    </location>
</feature>
<dbReference type="Proteomes" id="UP001596303">
    <property type="component" value="Unassembled WGS sequence"/>
</dbReference>
<sequence>MTAPSKIAAFLGERRKFFLDLEQAELLEEALDCGVFMLEAIVRHSQHRIKHTQKILTHALIGGGMDEEKAISLVETGVKPGHLARYTLLCHTILANFIGPLEDEAEGGGKKPTPPQGEGGSVSSTAPTDNSLIDE</sequence>
<organism evidence="2 3">
    <name type="scientific">Ponticaulis profundi</name>
    <dbReference type="NCBI Taxonomy" id="2665222"/>
    <lineage>
        <taxon>Bacteria</taxon>
        <taxon>Pseudomonadati</taxon>
        <taxon>Pseudomonadota</taxon>
        <taxon>Alphaproteobacteria</taxon>
        <taxon>Hyphomonadales</taxon>
        <taxon>Hyphomonadaceae</taxon>
        <taxon>Ponticaulis</taxon>
    </lineage>
</organism>
<keyword evidence="3" id="KW-1185">Reference proteome</keyword>
<name>A0ABW1S871_9PROT</name>
<gene>
    <name evidence="2" type="ORF">ACFQDM_06985</name>
</gene>
<dbReference type="EMBL" id="JBHSSW010000008">
    <property type="protein sequence ID" value="MFC6197815.1"/>
    <property type="molecule type" value="Genomic_DNA"/>
</dbReference>